<dbReference type="SUPFAM" id="SSF56112">
    <property type="entry name" value="Protein kinase-like (PK-like)"/>
    <property type="match status" value="1"/>
</dbReference>
<evidence type="ECO:0000259" key="2">
    <source>
        <dbReference type="Pfam" id="PF01636"/>
    </source>
</evidence>
<evidence type="ECO:0000256" key="1">
    <source>
        <dbReference type="ARBA" id="ARBA00038240"/>
    </source>
</evidence>
<comment type="caution">
    <text evidence="3">The sequence shown here is derived from an EMBL/GenBank/DDBJ whole genome shotgun (WGS) entry which is preliminary data.</text>
</comment>
<organism evidence="3 4">
    <name type="scientific">Candidatus Blautia gallistercoris</name>
    <dbReference type="NCBI Taxonomy" id="2838490"/>
    <lineage>
        <taxon>Bacteria</taxon>
        <taxon>Bacillati</taxon>
        <taxon>Bacillota</taxon>
        <taxon>Clostridia</taxon>
        <taxon>Lachnospirales</taxon>
        <taxon>Lachnospiraceae</taxon>
        <taxon>Blautia</taxon>
    </lineage>
</organism>
<reference evidence="3" key="2">
    <citation type="submission" date="2021-04" db="EMBL/GenBank/DDBJ databases">
        <authorList>
            <person name="Gilroy R."/>
        </authorList>
    </citation>
    <scope>NUCLEOTIDE SEQUENCE</scope>
    <source>
        <strain evidence="3">ChiSjej1B19-8411</strain>
    </source>
</reference>
<proteinExistence type="inferred from homology"/>
<dbReference type="PANTHER" id="PTHR21064">
    <property type="entry name" value="AMINOGLYCOSIDE PHOSPHOTRANSFERASE DOMAIN-CONTAINING PROTEIN-RELATED"/>
    <property type="match status" value="1"/>
</dbReference>
<name>A0A9D1WHB9_9FIRM</name>
<evidence type="ECO:0000313" key="4">
    <source>
        <dbReference type="Proteomes" id="UP000886817"/>
    </source>
</evidence>
<evidence type="ECO:0000313" key="3">
    <source>
        <dbReference type="EMBL" id="HIX59241.1"/>
    </source>
</evidence>
<sequence length="424" mass="49390">MAEQKFVTMHTEQMQNYRSASSKELGLLYVQSQEQTKQAEAIQQTAKEHFYFSLIRDILDRYYDVGSLEEVWQIFGGYINTTFGIYTRKDGERQTWLFRIYKRGKNLNSLIFEHRLLTHARKNGFTFGAAPIETNEQKTYCTAMIPVEDHEEEFLCAIFNFVDGDVLYDWIPNWAEEGLQDTTLTSAARCMAEFHSSTNDFDPQGLHGDNIMDSEDSSCNDLIHKFPQTLKKYRQAYADAGLDNAYTEYFDAVWPVFDKMCAKAYIPPEDYAQMQINPCHCDFHAGNFKYLPDGTICGSFDYDMAKFDSRLFEIGLAMHYVFASWKLATSGVLRLDRVERFIKLYDEEIKKIGKIPPLSDLEKSYLYEVLIQGTAYVYGWATSAVVYDPTLNPHEYLYYAQHYVDCMNWLDAHEEEIRELSKRL</sequence>
<dbReference type="InterPro" id="IPR002575">
    <property type="entry name" value="Aminoglycoside_PTrfase"/>
</dbReference>
<dbReference type="InterPro" id="IPR011009">
    <property type="entry name" value="Kinase-like_dom_sf"/>
</dbReference>
<dbReference type="Pfam" id="PF01636">
    <property type="entry name" value="APH"/>
    <property type="match status" value="1"/>
</dbReference>
<dbReference type="AlphaFoldDB" id="A0A9D1WHB9"/>
<gene>
    <name evidence="3" type="ORF">IAA45_05940</name>
</gene>
<accession>A0A9D1WHB9</accession>
<comment type="similarity">
    <text evidence="1">Belongs to the pseudomonas-type ThrB family.</text>
</comment>
<dbReference type="Gene3D" id="3.90.1200.10">
    <property type="match status" value="1"/>
</dbReference>
<dbReference type="GO" id="GO:0019202">
    <property type="term" value="F:amino acid kinase activity"/>
    <property type="evidence" value="ECO:0007669"/>
    <property type="project" value="TreeGrafter"/>
</dbReference>
<protein>
    <submittedName>
        <fullName evidence="3">Phosphotransferase</fullName>
    </submittedName>
</protein>
<dbReference type="PANTHER" id="PTHR21064:SF6">
    <property type="entry name" value="AMINOGLYCOSIDE PHOSPHOTRANSFERASE DOMAIN-CONTAINING PROTEIN"/>
    <property type="match status" value="1"/>
</dbReference>
<feature type="domain" description="Aminoglycoside phosphotransferase" evidence="2">
    <location>
        <begin position="76"/>
        <end position="324"/>
    </location>
</feature>
<reference evidence="3" key="1">
    <citation type="journal article" date="2021" name="PeerJ">
        <title>Extensive microbial diversity within the chicken gut microbiome revealed by metagenomics and culture.</title>
        <authorList>
            <person name="Gilroy R."/>
            <person name="Ravi A."/>
            <person name="Getino M."/>
            <person name="Pursley I."/>
            <person name="Horton D.L."/>
            <person name="Alikhan N.F."/>
            <person name="Baker D."/>
            <person name="Gharbi K."/>
            <person name="Hall N."/>
            <person name="Watson M."/>
            <person name="Adriaenssens E.M."/>
            <person name="Foster-Nyarko E."/>
            <person name="Jarju S."/>
            <person name="Secka A."/>
            <person name="Antonio M."/>
            <person name="Oren A."/>
            <person name="Chaudhuri R.R."/>
            <person name="La Ragione R."/>
            <person name="Hildebrand F."/>
            <person name="Pallen M.J."/>
        </authorList>
    </citation>
    <scope>NUCLEOTIDE SEQUENCE</scope>
    <source>
        <strain evidence="3">ChiSjej1B19-8411</strain>
    </source>
</reference>
<dbReference type="Gene3D" id="3.30.200.20">
    <property type="entry name" value="Phosphorylase Kinase, domain 1"/>
    <property type="match status" value="1"/>
</dbReference>
<dbReference type="EMBL" id="DXEX01000133">
    <property type="protein sequence ID" value="HIX59241.1"/>
    <property type="molecule type" value="Genomic_DNA"/>
</dbReference>
<dbReference type="Proteomes" id="UP000886817">
    <property type="component" value="Unassembled WGS sequence"/>
</dbReference>
<dbReference type="InterPro" id="IPR050249">
    <property type="entry name" value="Pseudomonas-type_ThrB"/>
</dbReference>